<dbReference type="Gene3D" id="3.40.640.10">
    <property type="entry name" value="Type I PLP-dependent aspartate aminotransferase-like (Major domain)"/>
    <property type="match status" value="1"/>
</dbReference>
<proteinExistence type="evidence at transcript level"/>
<evidence type="ECO:0000259" key="14">
    <source>
        <dbReference type="Pfam" id="PF00155"/>
    </source>
</evidence>
<dbReference type="PANTHER" id="PTHR13693:SF2">
    <property type="entry name" value="SERINE PALMITOYLTRANSFERASE 1"/>
    <property type="match status" value="1"/>
</dbReference>
<keyword evidence="6 15" id="KW-0808">Transferase</keyword>
<dbReference type="GO" id="GO:0004758">
    <property type="term" value="F:serine C-palmitoyltransferase activity"/>
    <property type="evidence" value="ECO:0007669"/>
    <property type="project" value="UniProtKB-EC"/>
</dbReference>
<keyword evidence="7" id="KW-0663">Pyridoxal phosphate</keyword>
<evidence type="ECO:0000313" key="15">
    <source>
        <dbReference type="EMBL" id="JAA75883.1"/>
    </source>
</evidence>
<dbReference type="Gene3D" id="3.90.1150.10">
    <property type="entry name" value="Aspartate Aminotransferase, domain 1"/>
    <property type="match status" value="1"/>
</dbReference>
<dbReference type="SUPFAM" id="SSF53383">
    <property type="entry name" value="PLP-dependent transferases"/>
    <property type="match status" value="1"/>
</dbReference>
<keyword evidence="10" id="KW-0012">Acyltransferase</keyword>
<dbReference type="InterPro" id="IPR015424">
    <property type="entry name" value="PyrdxlP-dep_Trfase"/>
</dbReference>
<dbReference type="PANTHER" id="PTHR13693">
    <property type="entry name" value="CLASS II AMINOTRANSFERASE/8-AMINO-7-OXONONANOATE SYNTHASE"/>
    <property type="match status" value="1"/>
</dbReference>
<name>R4G842_RHOPR</name>
<evidence type="ECO:0000256" key="8">
    <source>
        <dbReference type="ARBA" id="ARBA00022919"/>
    </source>
</evidence>
<dbReference type="InterPro" id="IPR015421">
    <property type="entry name" value="PyrdxlP-dep_Trfase_major"/>
</dbReference>
<evidence type="ECO:0000256" key="1">
    <source>
        <dbReference type="ARBA" id="ARBA00001933"/>
    </source>
</evidence>
<evidence type="ECO:0000256" key="3">
    <source>
        <dbReference type="ARBA" id="ARBA00004991"/>
    </source>
</evidence>
<evidence type="ECO:0000256" key="5">
    <source>
        <dbReference type="ARBA" id="ARBA00013220"/>
    </source>
</evidence>
<dbReference type="GO" id="GO:0016020">
    <property type="term" value="C:membrane"/>
    <property type="evidence" value="ECO:0007669"/>
    <property type="project" value="GOC"/>
</dbReference>
<dbReference type="EC" id="2.3.1.50" evidence="5"/>
<dbReference type="VEuPathDB" id="VectorBase:RPRC009172"/>
<evidence type="ECO:0000256" key="12">
    <source>
        <dbReference type="ARBA" id="ARBA00041765"/>
    </source>
</evidence>
<dbReference type="GO" id="GO:0005783">
    <property type="term" value="C:endoplasmic reticulum"/>
    <property type="evidence" value="ECO:0007669"/>
    <property type="project" value="TreeGrafter"/>
</dbReference>
<dbReference type="InterPro" id="IPR004839">
    <property type="entry name" value="Aminotransferase_I/II_large"/>
</dbReference>
<dbReference type="InterPro" id="IPR015422">
    <property type="entry name" value="PyrdxlP-dep_Trfase_small"/>
</dbReference>
<comment type="pathway">
    <text evidence="2">Lipid metabolism; sphingolipid metabolism.</text>
</comment>
<dbReference type="AlphaFoldDB" id="R4G842"/>
<evidence type="ECO:0000256" key="6">
    <source>
        <dbReference type="ARBA" id="ARBA00022679"/>
    </source>
</evidence>
<evidence type="ECO:0000256" key="9">
    <source>
        <dbReference type="ARBA" id="ARBA00023098"/>
    </source>
</evidence>
<dbReference type="InterPro" id="IPR050087">
    <property type="entry name" value="AON_synthase_class-II"/>
</dbReference>
<sequence length="470" mass="53519">MQLIVEFLLTGGLYVLYEFIPRFHLHLELILVLIVFWVIFKKSDKKVIQLSKEDEERIINEWKPQPLVEDFVKSYKRPLKIVDRQDDKYIYVNGTKCLNLASCNFLGLLTNKESETEAIKAVRKYGIGSCGPRGFYGTVDVHLQLEEDIAKFFGLEESIVYSYGFAAISSCIPAYAKRSDIIFVDENVNFAIQKGLDASRSEIKYFRHNDVDHLHELLLEQAELDLKNKKKSKKSRKFLIIEGIYNKSGDLCPFPELMALKKKFKVRLFIDETLSFGVLGKTGRGVTEYFGVPSKDVDLIMVSMEYSLGTVGGFCAGSAYIVEHQRLSGLGYCFSASLPPLLTVVATTNLKTINNNPKLIEELNKMSRDMHTSLKINSVIMEHFYLKGDELAPIKHLVPRDGYSEEFIEDFVDYCELNGVAVCRAAYLPEDRPPCLPSIRLAVCRTLTTNDLCHVLDIFENALNQEFSKF</sequence>
<dbReference type="GO" id="GO:0030170">
    <property type="term" value="F:pyridoxal phosphate binding"/>
    <property type="evidence" value="ECO:0007669"/>
    <property type="project" value="InterPro"/>
</dbReference>
<keyword evidence="8" id="KW-0746">Sphingolipid metabolism</keyword>
<dbReference type="HOGENOM" id="CLU_015846_0_2_1"/>
<dbReference type="EMBL" id="GAHY01001627">
    <property type="protein sequence ID" value="JAA75883.1"/>
    <property type="molecule type" value="mRNA"/>
</dbReference>
<comment type="pathway">
    <text evidence="3">Sphingolipid metabolism.</text>
</comment>
<accession>R4G842</accession>
<dbReference type="FunFam" id="3.40.640.10:FF:000049">
    <property type="entry name" value="serine palmitoyltransferase 1 isoform X1"/>
    <property type="match status" value="1"/>
</dbReference>
<dbReference type="Pfam" id="PF00155">
    <property type="entry name" value="Aminotran_1_2"/>
    <property type="match status" value="1"/>
</dbReference>
<feature type="domain" description="Aminotransferase class I/classII large" evidence="14">
    <location>
        <begin position="96"/>
        <end position="376"/>
    </location>
</feature>
<evidence type="ECO:0000256" key="10">
    <source>
        <dbReference type="ARBA" id="ARBA00023315"/>
    </source>
</evidence>
<evidence type="ECO:0000256" key="7">
    <source>
        <dbReference type="ARBA" id="ARBA00022898"/>
    </source>
</evidence>
<evidence type="ECO:0000256" key="13">
    <source>
        <dbReference type="ARBA" id="ARBA00042649"/>
    </source>
</evidence>
<evidence type="ECO:0000256" key="2">
    <source>
        <dbReference type="ARBA" id="ARBA00004760"/>
    </source>
</evidence>
<organism evidence="15">
    <name type="scientific">Rhodnius prolixus</name>
    <name type="common">Triatomid bug</name>
    <dbReference type="NCBI Taxonomy" id="13249"/>
    <lineage>
        <taxon>Eukaryota</taxon>
        <taxon>Metazoa</taxon>
        <taxon>Ecdysozoa</taxon>
        <taxon>Arthropoda</taxon>
        <taxon>Hexapoda</taxon>
        <taxon>Insecta</taxon>
        <taxon>Pterygota</taxon>
        <taxon>Neoptera</taxon>
        <taxon>Paraneoptera</taxon>
        <taxon>Hemiptera</taxon>
        <taxon>Heteroptera</taxon>
        <taxon>Panheteroptera</taxon>
        <taxon>Cimicomorpha</taxon>
        <taxon>Reduviidae</taxon>
        <taxon>Triatominae</taxon>
        <taxon>Rhodnius</taxon>
    </lineage>
</organism>
<dbReference type="GO" id="GO:0046512">
    <property type="term" value="P:sphingosine biosynthetic process"/>
    <property type="evidence" value="ECO:0007669"/>
    <property type="project" value="TreeGrafter"/>
</dbReference>
<reference evidence="15" key="1">
    <citation type="submission" date="2013-04" db="EMBL/GenBank/DDBJ databases">
        <title>An insight into the transcriptome of the digestive tract of the blood sucking bug, Rhodnius prolixus.</title>
        <authorList>
            <person name="Ribeiro J.M.C."/>
            <person name="Genta F.A."/>
            <person name="Sorgine M.H.F."/>
            <person name="Paiva-Silva G.O."/>
            <person name="Majerowicz D."/>
            <person name="Medeiros M."/>
            <person name="Koerich L."/>
            <person name="Terra W.R."/>
            <person name="Ferreira C."/>
            <person name="Pimentel A.C."/>
            <person name="Bisch P.M."/>
            <person name="Diniz M.M.P."/>
            <person name="Nascimento R."/>
            <person name="Salmon D."/>
            <person name="Silber A.M."/>
            <person name="Alves M."/>
            <person name="Oliveira M.F."/>
            <person name="Gondim K.C."/>
            <person name="Silva Neto M.A.C."/>
            <person name="Atella G.C."/>
            <person name="Araujo H."/>
            <person name="Dias F.S."/>
            <person name="Polycarpo C.R."/>
            <person name="Fampa P."/>
            <person name="Melo A.C."/>
            <person name="Tanaka A.S."/>
            <person name="Balczun C."/>
            <person name="Oliveira J.H.M."/>
            <person name="Goncalves R."/>
            <person name="Lazoski C."/>
            <person name="Pereira M.A."/>
            <person name="Rivera-Pomar R."/>
            <person name="Diambra L."/>
            <person name="Schaub G.A."/>
            <person name="Garcia E.S."/>
            <person name="Azambuja P."/>
            <person name="Braz G.R.C."/>
            <person name="Oliveira P.L."/>
        </authorList>
    </citation>
    <scope>NUCLEOTIDE SEQUENCE</scope>
</reference>
<dbReference type="GO" id="GO:0046513">
    <property type="term" value="P:ceramide biosynthetic process"/>
    <property type="evidence" value="ECO:0007669"/>
    <property type="project" value="TreeGrafter"/>
</dbReference>
<evidence type="ECO:0000256" key="4">
    <source>
        <dbReference type="ARBA" id="ARBA00008392"/>
    </source>
</evidence>
<comment type="similarity">
    <text evidence="4">Belongs to the class-II pyridoxal-phosphate-dependent aminotransferase family.</text>
</comment>
<protein>
    <recommendedName>
        <fullName evidence="11">Serine palmitoyltransferase 1</fullName>
        <ecNumber evidence="5">2.3.1.50</ecNumber>
    </recommendedName>
    <alternativeName>
        <fullName evidence="12">Long chain base biosynthesis protein 1</fullName>
    </alternativeName>
    <alternativeName>
        <fullName evidence="13">Serine-palmitoyl-CoA transferase 1</fullName>
    </alternativeName>
</protein>
<keyword evidence="9" id="KW-0443">Lipid metabolism</keyword>
<evidence type="ECO:0000256" key="11">
    <source>
        <dbReference type="ARBA" id="ARBA00041066"/>
    </source>
</evidence>
<comment type="cofactor">
    <cofactor evidence="1">
        <name>pyridoxal 5'-phosphate</name>
        <dbReference type="ChEBI" id="CHEBI:597326"/>
    </cofactor>
</comment>